<dbReference type="NCBIfam" id="TIGR00566">
    <property type="entry name" value="trpG_papA"/>
    <property type="match status" value="1"/>
</dbReference>
<feature type="domain" description="Glutamine amidotransferase" evidence="2">
    <location>
        <begin position="3"/>
        <end position="188"/>
    </location>
</feature>
<dbReference type="InterPro" id="IPR029062">
    <property type="entry name" value="Class_I_gatase-like"/>
</dbReference>
<protein>
    <submittedName>
        <fullName evidence="3">Anthranilate synthase component II</fullName>
        <ecNumber evidence="3">4.1.3.27</ecNumber>
    </submittedName>
</protein>
<dbReference type="AlphaFoldDB" id="K1LGD4"/>
<dbReference type="PRINTS" id="PR00097">
    <property type="entry name" value="ANTSNTHASEII"/>
</dbReference>
<reference evidence="3 4" key="1">
    <citation type="journal article" date="2012" name="J. Bacteriol.">
        <title>Draft Genome Sequence of Bacillus isronensis Strain B3W22, Isolated from the Upper Atmosphere.</title>
        <authorList>
            <person name="Shivaji S."/>
            <person name="Ara S."/>
            <person name="Singh S.K."/>
            <person name="Bandi S."/>
            <person name="Singh A."/>
            <person name="Pinnaka A.K."/>
        </authorList>
    </citation>
    <scope>NUCLEOTIDE SEQUENCE [LARGE SCALE GENOMIC DNA]</scope>
    <source>
        <strain evidence="3 4">B3W22</strain>
    </source>
</reference>
<dbReference type="PRINTS" id="PR00096">
    <property type="entry name" value="GATASE"/>
</dbReference>
<comment type="caution">
    <text evidence="3">The sequence shown here is derived from an EMBL/GenBank/DDBJ whole genome shotgun (WGS) entry which is preliminary data.</text>
</comment>
<dbReference type="FunFam" id="3.40.50.880:FF:000003">
    <property type="entry name" value="Anthranilate synthase component II"/>
    <property type="match status" value="1"/>
</dbReference>
<proteinExistence type="predicted"/>
<keyword evidence="1" id="KW-0315">Glutamine amidotransferase</keyword>
<name>K1LGD4_9BACL</name>
<dbReference type="InterPro" id="IPR050472">
    <property type="entry name" value="Anth_synth/Amidotransfase"/>
</dbReference>
<evidence type="ECO:0000313" key="4">
    <source>
        <dbReference type="Proteomes" id="UP000004738"/>
    </source>
</evidence>
<dbReference type="EMBL" id="AMCK01000028">
    <property type="protein sequence ID" value="EKB43574.1"/>
    <property type="molecule type" value="Genomic_DNA"/>
</dbReference>
<evidence type="ECO:0000256" key="1">
    <source>
        <dbReference type="ARBA" id="ARBA00022962"/>
    </source>
</evidence>
<dbReference type="PANTHER" id="PTHR43418">
    <property type="entry name" value="MULTIFUNCTIONAL TRYPTOPHAN BIOSYNTHESIS PROTEIN-RELATED"/>
    <property type="match status" value="1"/>
</dbReference>
<gene>
    <name evidence="3" type="primary">trpG</name>
    <name evidence="3" type="ORF">B857_03600</name>
</gene>
<dbReference type="RefSeq" id="WP_008408532.1">
    <property type="nucleotide sequence ID" value="NZ_AMCK01000028.1"/>
</dbReference>
<evidence type="ECO:0000313" key="3">
    <source>
        <dbReference type="EMBL" id="EKB43574.1"/>
    </source>
</evidence>
<keyword evidence="3" id="KW-0456">Lyase</keyword>
<dbReference type="Proteomes" id="UP000004738">
    <property type="component" value="Unassembled WGS sequence"/>
</dbReference>
<dbReference type="InterPro" id="IPR017926">
    <property type="entry name" value="GATASE"/>
</dbReference>
<dbReference type="PROSITE" id="PS51273">
    <property type="entry name" value="GATASE_TYPE_1"/>
    <property type="match status" value="1"/>
</dbReference>
<dbReference type="GO" id="GO:0000162">
    <property type="term" value="P:L-tryptophan biosynthetic process"/>
    <property type="evidence" value="ECO:0007669"/>
    <property type="project" value="TreeGrafter"/>
</dbReference>
<dbReference type="PATRIC" id="fig|1224748.3.peg.3562"/>
<accession>K1LGD4</accession>
<sequence>MILLIDNYDSFTYNLYHQIAQFGEDIKIIRNDAITVEEIRALQPKAIVISPGPGEPRDAGIVIEMIRDLYKEIPILGICLGHQSIGEAFGATVSRAKNIMHGKTSLLQFEKTGLFAQFEREVEVMRYHSLIIEKQTLHEDFRIVATSADDGEIMAIQHKQYPVYGLQFHPESIGTELGKDMISMFLKKVEVLA</sequence>
<dbReference type="CDD" id="cd01743">
    <property type="entry name" value="GATase1_Anthranilate_Synthase"/>
    <property type="match status" value="1"/>
</dbReference>
<organism evidence="3 4">
    <name type="scientific">Solibacillus isronensis B3W22</name>
    <dbReference type="NCBI Taxonomy" id="1224748"/>
    <lineage>
        <taxon>Bacteria</taxon>
        <taxon>Bacillati</taxon>
        <taxon>Bacillota</taxon>
        <taxon>Bacilli</taxon>
        <taxon>Bacillales</taxon>
        <taxon>Caryophanaceae</taxon>
        <taxon>Solibacillus</taxon>
    </lineage>
</organism>
<keyword evidence="4" id="KW-1185">Reference proteome</keyword>
<evidence type="ECO:0000259" key="2">
    <source>
        <dbReference type="Pfam" id="PF00117"/>
    </source>
</evidence>
<dbReference type="SUPFAM" id="SSF52317">
    <property type="entry name" value="Class I glutamine amidotransferase-like"/>
    <property type="match status" value="1"/>
</dbReference>
<dbReference type="GO" id="GO:0005829">
    <property type="term" value="C:cytosol"/>
    <property type="evidence" value="ECO:0007669"/>
    <property type="project" value="TreeGrafter"/>
</dbReference>
<dbReference type="Gene3D" id="3.40.50.880">
    <property type="match status" value="1"/>
</dbReference>
<dbReference type="EC" id="4.1.3.27" evidence="3"/>
<dbReference type="PANTHER" id="PTHR43418:SF8">
    <property type="entry name" value="SYNTHASE COMPONENT II, PUTATIVE-RELATED"/>
    <property type="match status" value="1"/>
</dbReference>
<dbReference type="GO" id="GO:0004049">
    <property type="term" value="F:anthranilate synthase activity"/>
    <property type="evidence" value="ECO:0007669"/>
    <property type="project" value="UniProtKB-EC"/>
</dbReference>
<dbReference type="PRINTS" id="PR00099">
    <property type="entry name" value="CPSGATASE"/>
</dbReference>
<dbReference type="Pfam" id="PF00117">
    <property type="entry name" value="GATase"/>
    <property type="match status" value="1"/>
</dbReference>
<dbReference type="InterPro" id="IPR006221">
    <property type="entry name" value="TrpG/PapA_dom"/>
</dbReference>